<dbReference type="InterPro" id="IPR055943">
    <property type="entry name" value="DUF7521"/>
</dbReference>
<name>A0A9Q4L4U6_9EURY</name>
<keyword evidence="1" id="KW-0472">Membrane</keyword>
<comment type="caution">
    <text evidence="2">The sequence shown here is derived from an EMBL/GenBank/DDBJ whole genome shotgun (WGS) entry which is preliminary data.</text>
</comment>
<evidence type="ECO:0000256" key="1">
    <source>
        <dbReference type="SAM" id="Phobius"/>
    </source>
</evidence>
<dbReference type="RefSeq" id="WP_277523860.1">
    <property type="nucleotide sequence ID" value="NZ_JAMQOT010000008.1"/>
</dbReference>
<feature type="transmembrane region" description="Helical" evidence="1">
    <location>
        <begin position="62"/>
        <end position="82"/>
    </location>
</feature>
<evidence type="ECO:0000313" key="3">
    <source>
        <dbReference type="Proteomes" id="UP001154061"/>
    </source>
</evidence>
<sequence length="118" mass="12213">MTASIAPLSAAVGSVLEAVTTAVGLDETTTIFFAGMASAALGTVVTWTAYRGYARNASRPMLFLAVGVAFLTVVPFVLSHAIDWATGAADATVLLVVTACHLLGLLAIVRSFRRPDSE</sequence>
<feature type="transmembrane region" description="Helical" evidence="1">
    <location>
        <begin position="28"/>
        <end position="50"/>
    </location>
</feature>
<dbReference type="Proteomes" id="UP001154061">
    <property type="component" value="Unassembled WGS sequence"/>
</dbReference>
<evidence type="ECO:0000313" key="2">
    <source>
        <dbReference type="EMBL" id="MDF9747667.1"/>
    </source>
</evidence>
<feature type="transmembrane region" description="Helical" evidence="1">
    <location>
        <begin position="88"/>
        <end position="109"/>
    </location>
</feature>
<reference evidence="2" key="1">
    <citation type="submission" date="2022-06" db="EMBL/GenBank/DDBJ databases">
        <title>Natrinema sp. a new haloarchaeum isolate from saline soil.</title>
        <authorList>
            <person name="Strakova D."/>
            <person name="Galisteo C."/>
            <person name="Sanchez-Porro C."/>
            <person name="Ventosa A."/>
        </authorList>
    </citation>
    <scope>NUCLEOTIDE SEQUENCE</scope>
    <source>
        <strain evidence="2">S1CR25-10</strain>
    </source>
</reference>
<protein>
    <submittedName>
        <fullName evidence="2">Uncharacterized protein</fullName>
    </submittedName>
</protein>
<keyword evidence="1" id="KW-0812">Transmembrane</keyword>
<keyword evidence="1" id="KW-1133">Transmembrane helix</keyword>
<keyword evidence="3" id="KW-1185">Reference proteome</keyword>
<dbReference type="AlphaFoldDB" id="A0A9Q4L4U6"/>
<organism evidence="2 3">
    <name type="scientific">Natrinema salsiterrestre</name>
    <dbReference type="NCBI Taxonomy" id="2950540"/>
    <lineage>
        <taxon>Archaea</taxon>
        <taxon>Methanobacteriati</taxon>
        <taxon>Methanobacteriota</taxon>
        <taxon>Stenosarchaea group</taxon>
        <taxon>Halobacteria</taxon>
        <taxon>Halobacteriales</taxon>
        <taxon>Natrialbaceae</taxon>
        <taxon>Natrinema</taxon>
    </lineage>
</organism>
<accession>A0A9Q4L4U6</accession>
<gene>
    <name evidence="2" type="ORF">NDI89_18980</name>
</gene>
<proteinExistence type="predicted"/>
<dbReference type="EMBL" id="JAMQOT010000008">
    <property type="protein sequence ID" value="MDF9747667.1"/>
    <property type="molecule type" value="Genomic_DNA"/>
</dbReference>
<dbReference type="Pfam" id="PF24365">
    <property type="entry name" value="DUF7521"/>
    <property type="match status" value="1"/>
</dbReference>